<feature type="region of interest" description="Disordered" evidence="5">
    <location>
        <begin position="392"/>
        <end position="445"/>
    </location>
</feature>
<feature type="transmembrane region" description="Helical" evidence="6">
    <location>
        <begin position="68"/>
        <end position="90"/>
    </location>
</feature>
<feature type="region of interest" description="Disordered" evidence="5">
    <location>
        <begin position="604"/>
        <end position="624"/>
    </location>
</feature>
<keyword evidence="8" id="KW-1185">Reference proteome</keyword>
<evidence type="ECO:0000256" key="3">
    <source>
        <dbReference type="ARBA" id="ARBA00022989"/>
    </source>
</evidence>
<sequence>MADIVDGRCHAKKAPDSPPLIQHGNLVFQAHHVGWIITGTFAMISIVTSFWLINKHLQWYTNKKEQRYIVRILFMVPIYSVVSFASYLFWNGLSRENDREARRKGEKIQRWMFPLSSIKSKPADGLYFLQMMKWGVLQYCVIRPTTTLAAVILDYIGLYCEDSWSPKWGHVYITVIISISVSISMYCLLQLYMPVRQYLVVHKPILKLFAIKAVVFLTFWQATFLSLLTMFNVVKDTKYMTADNINIGIGAILETFEMALFAFLHIRAFTYRPYKTPPDRTPRWRSLVHAMNFAETFRELWAGAIYMFNRYRGRENDMQARRDAALEGVFGRSRYEIAQKQQKRSQYDEKTQGSVAVSVDVDEVVHVGEERQWLGAGDSYAYGLKYQSRKEKSDSLGTQIERELEMRGYTRPERSKNGYSYNPIGNLDLDPAPRGQNQRHSRGQRSWWRNAFARISQSGSEPVYDDEDIAAATAARQSNRRASWIRRSRQFSPPAMDSVPQDFEDPPPPSVIRSYRRSPDRAVAHPELTAPVIDVTAPLFIPQPPTSAELASPQIPPAPPRNFKRKPPSQVLPSSSSDTKLLVPTARPHVHRVDSLLGRVFPASDASHSARSGPTSSHSHQSAVRLGGAAAVEVSGTVTAQAPLLVDPGAAKLQSQERLVEIPQPAFPPSLSSPAYVGNTSAPSGPRSKKRRSSHIRDSAQYQEPGQRKLPSPQGRPRSGSGSTDPDLRRSSRVSTIPRTAHPADPHSQRRERIVLPSPLAPVAIPSSPPRGAFDSAPLTMSPTALSSPPRSPHDHSDNTVQPAQLRRSTYNAKRYSYGQGQGSRSSRDRAERRVSAPPEGGTVQMNTPMPDYELGYVRAPTTGSHLRSVAEDGRERR</sequence>
<keyword evidence="4 6" id="KW-0472">Membrane</keyword>
<dbReference type="SMART" id="SM01417">
    <property type="entry name" value="Solute_trans_a"/>
    <property type="match status" value="1"/>
</dbReference>
<evidence type="ECO:0000256" key="2">
    <source>
        <dbReference type="ARBA" id="ARBA00022692"/>
    </source>
</evidence>
<feature type="region of interest" description="Disordered" evidence="5">
    <location>
        <begin position="544"/>
        <end position="583"/>
    </location>
</feature>
<comment type="caution">
    <text evidence="7">The sequence shown here is derived from an EMBL/GenBank/DDBJ whole genome shotgun (WGS) entry which is preliminary data.</text>
</comment>
<organism evidence="7 8">
    <name type="scientific">Steccherinum ochraceum</name>
    <dbReference type="NCBI Taxonomy" id="92696"/>
    <lineage>
        <taxon>Eukaryota</taxon>
        <taxon>Fungi</taxon>
        <taxon>Dikarya</taxon>
        <taxon>Basidiomycota</taxon>
        <taxon>Agaricomycotina</taxon>
        <taxon>Agaricomycetes</taxon>
        <taxon>Polyporales</taxon>
        <taxon>Steccherinaceae</taxon>
        <taxon>Steccherinum</taxon>
    </lineage>
</organism>
<evidence type="ECO:0000313" key="7">
    <source>
        <dbReference type="EMBL" id="TCD62535.1"/>
    </source>
</evidence>
<feature type="compositionally biased region" description="Basic and acidic residues" evidence="5">
    <location>
        <begin position="392"/>
        <end position="416"/>
    </location>
</feature>
<feature type="compositionally biased region" description="Polar residues" evidence="5">
    <location>
        <begin position="799"/>
        <end position="812"/>
    </location>
</feature>
<feature type="transmembrane region" description="Helical" evidence="6">
    <location>
        <begin position="171"/>
        <end position="193"/>
    </location>
</feature>
<evidence type="ECO:0000313" key="8">
    <source>
        <dbReference type="Proteomes" id="UP000292702"/>
    </source>
</evidence>
<reference evidence="7 8" key="1">
    <citation type="submission" date="2018-11" db="EMBL/GenBank/DDBJ databases">
        <title>Genome assembly of Steccherinum ochraceum LE-BIN_3174, the white-rot fungus of the Steccherinaceae family (The Residual Polyporoid clade, Polyporales, Basidiomycota).</title>
        <authorList>
            <person name="Fedorova T.V."/>
            <person name="Glazunova O.A."/>
            <person name="Landesman E.O."/>
            <person name="Moiseenko K.V."/>
            <person name="Psurtseva N.V."/>
            <person name="Savinova O.S."/>
            <person name="Shakhova N.V."/>
            <person name="Tyazhelova T.V."/>
            <person name="Vasina D.V."/>
        </authorList>
    </citation>
    <scope>NUCLEOTIDE SEQUENCE [LARGE SCALE GENOMIC DNA]</scope>
    <source>
        <strain evidence="7 8">LE-BIN_3174</strain>
    </source>
</reference>
<feature type="compositionally biased region" description="Basic and acidic residues" evidence="5">
    <location>
        <begin position="742"/>
        <end position="754"/>
    </location>
</feature>
<dbReference type="AlphaFoldDB" id="A0A4R0RB14"/>
<dbReference type="STRING" id="92696.A0A4R0RB14"/>
<protein>
    <recommendedName>
        <fullName evidence="9">DUF300-domain-containing protein</fullName>
    </recommendedName>
</protein>
<feature type="compositionally biased region" description="Polar residues" evidence="5">
    <location>
        <begin position="606"/>
        <end position="622"/>
    </location>
</feature>
<keyword evidence="2 6" id="KW-0812">Transmembrane</keyword>
<dbReference type="GO" id="GO:0016020">
    <property type="term" value="C:membrane"/>
    <property type="evidence" value="ECO:0007669"/>
    <property type="project" value="UniProtKB-SubCell"/>
</dbReference>
<feature type="region of interest" description="Disordered" evidence="5">
    <location>
        <begin position="664"/>
        <end position="851"/>
    </location>
</feature>
<dbReference type="Proteomes" id="UP000292702">
    <property type="component" value="Unassembled WGS sequence"/>
</dbReference>
<evidence type="ECO:0000256" key="5">
    <source>
        <dbReference type="SAM" id="MobiDB-lite"/>
    </source>
</evidence>
<evidence type="ECO:0000256" key="4">
    <source>
        <dbReference type="ARBA" id="ARBA00023136"/>
    </source>
</evidence>
<feature type="transmembrane region" description="Helical" evidence="6">
    <location>
        <begin position="213"/>
        <end position="233"/>
    </location>
</feature>
<dbReference type="OrthoDB" id="5348404at2759"/>
<evidence type="ECO:0000256" key="6">
    <source>
        <dbReference type="SAM" id="Phobius"/>
    </source>
</evidence>
<feature type="transmembrane region" description="Helical" evidence="6">
    <location>
        <begin position="136"/>
        <end position="159"/>
    </location>
</feature>
<name>A0A4R0RB14_9APHY</name>
<evidence type="ECO:0008006" key="9">
    <source>
        <dbReference type="Google" id="ProtNLM"/>
    </source>
</evidence>
<feature type="compositionally biased region" description="Polar residues" evidence="5">
    <location>
        <begin position="670"/>
        <end position="683"/>
    </location>
</feature>
<feature type="transmembrane region" description="Helical" evidence="6">
    <location>
        <begin position="245"/>
        <end position="266"/>
    </location>
</feature>
<feature type="region of interest" description="Disordered" evidence="5">
    <location>
        <begin position="475"/>
        <end position="514"/>
    </location>
</feature>
<gene>
    <name evidence="7" type="ORF">EIP91_006762</name>
</gene>
<feature type="compositionally biased region" description="Low complexity" evidence="5">
    <location>
        <begin position="711"/>
        <end position="723"/>
    </location>
</feature>
<dbReference type="InterPro" id="IPR005178">
    <property type="entry name" value="Ostalpha/TMEM184C"/>
</dbReference>
<dbReference type="EMBL" id="RWJN01000363">
    <property type="protein sequence ID" value="TCD62535.1"/>
    <property type="molecule type" value="Genomic_DNA"/>
</dbReference>
<keyword evidence="3 6" id="KW-1133">Transmembrane helix</keyword>
<feature type="compositionally biased region" description="Basic and acidic residues" evidence="5">
    <location>
        <begin position="826"/>
        <end position="835"/>
    </location>
</feature>
<comment type="subcellular location">
    <subcellularLocation>
        <location evidence="1">Membrane</location>
        <topology evidence="1">Multi-pass membrane protein</topology>
    </subcellularLocation>
</comment>
<dbReference type="Pfam" id="PF03619">
    <property type="entry name" value="Solute_trans_a"/>
    <property type="match status" value="2"/>
</dbReference>
<evidence type="ECO:0000256" key="1">
    <source>
        <dbReference type="ARBA" id="ARBA00004141"/>
    </source>
</evidence>
<dbReference type="PANTHER" id="PTHR23423">
    <property type="entry name" value="ORGANIC SOLUTE TRANSPORTER-RELATED"/>
    <property type="match status" value="1"/>
</dbReference>
<feature type="compositionally biased region" description="Low complexity" evidence="5">
    <location>
        <begin position="815"/>
        <end position="825"/>
    </location>
</feature>
<feature type="transmembrane region" description="Helical" evidence="6">
    <location>
        <begin position="33"/>
        <end position="53"/>
    </location>
</feature>
<accession>A0A4R0RB14</accession>
<proteinExistence type="predicted"/>